<evidence type="ECO:0000256" key="1">
    <source>
        <dbReference type="SAM" id="SignalP"/>
    </source>
</evidence>
<name>A0AAP0IKW0_9MAGN</name>
<reference evidence="2 3" key="1">
    <citation type="submission" date="2024-01" db="EMBL/GenBank/DDBJ databases">
        <title>Genome assemblies of Stephania.</title>
        <authorList>
            <person name="Yang L."/>
        </authorList>
    </citation>
    <scope>NUCLEOTIDE SEQUENCE [LARGE SCALE GENOMIC DNA]</scope>
    <source>
        <strain evidence="2">QJT</strain>
        <tissue evidence="2">Leaf</tissue>
    </source>
</reference>
<gene>
    <name evidence="2" type="ORF">Sjap_015785</name>
</gene>
<dbReference type="EMBL" id="JBBNAE010000006">
    <property type="protein sequence ID" value="KAK9116838.1"/>
    <property type="molecule type" value="Genomic_DNA"/>
</dbReference>
<accession>A0AAP0IKW0</accession>
<feature type="chain" id="PRO_5042811933" evidence="1">
    <location>
        <begin position="24"/>
        <end position="49"/>
    </location>
</feature>
<dbReference type="Proteomes" id="UP001417504">
    <property type="component" value="Unassembled WGS sequence"/>
</dbReference>
<evidence type="ECO:0000313" key="3">
    <source>
        <dbReference type="Proteomes" id="UP001417504"/>
    </source>
</evidence>
<keyword evidence="1" id="KW-0732">Signal</keyword>
<evidence type="ECO:0000313" key="2">
    <source>
        <dbReference type="EMBL" id="KAK9116838.1"/>
    </source>
</evidence>
<proteinExistence type="predicted"/>
<protein>
    <submittedName>
        <fullName evidence="2">Uncharacterized protein</fullName>
    </submittedName>
</protein>
<organism evidence="2 3">
    <name type="scientific">Stephania japonica</name>
    <dbReference type="NCBI Taxonomy" id="461633"/>
    <lineage>
        <taxon>Eukaryota</taxon>
        <taxon>Viridiplantae</taxon>
        <taxon>Streptophyta</taxon>
        <taxon>Embryophyta</taxon>
        <taxon>Tracheophyta</taxon>
        <taxon>Spermatophyta</taxon>
        <taxon>Magnoliopsida</taxon>
        <taxon>Ranunculales</taxon>
        <taxon>Menispermaceae</taxon>
        <taxon>Menispermoideae</taxon>
        <taxon>Cissampelideae</taxon>
        <taxon>Stephania</taxon>
    </lineage>
</organism>
<comment type="caution">
    <text evidence="2">The sequence shown here is derived from an EMBL/GenBank/DDBJ whole genome shotgun (WGS) entry which is preliminary data.</text>
</comment>
<feature type="signal peptide" evidence="1">
    <location>
        <begin position="1"/>
        <end position="23"/>
    </location>
</feature>
<sequence length="49" mass="5556">MQSSLFLFSYILVELLLINSTQIKEHTLLLFFFLTSKGAEPTTSSNLAF</sequence>
<keyword evidence="3" id="KW-1185">Reference proteome</keyword>
<dbReference type="AlphaFoldDB" id="A0AAP0IKW0"/>